<dbReference type="EMBL" id="JADEZV010000003">
    <property type="protein sequence ID" value="MBE9391376.1"/>
    <property type="molecule type" value="Genomic_DNA"/>
</dbReference>
<reference evidence="1" key="2">
    <citation type="journal article" date="2020" name="mSystems">
        <title>Genome- and Community-Level Interaction Insights into Carbon Utilization and Element Cycling Functions of Hydrothermarchaeota in Hydrothermal Sediment.</title>
        <authorList>
            <person name="Zhou Z."/>
            <person name="Liu Y."/>
            <person name="Xu W."/>
            <person name="Pan J."/>
            <person name="Luo Z.H."/>
            <person name="Li M."/>
        </authorList>
    </citation>
    <scope>NUCLEOTIDE SEQUENCE [LARGE SCALE GENOMIC DNA]</scope>
    <source>
        <strain evidence="1">SpSt-1261</strain>
    </source>
</reference>
<evidence type="ECO:0000313" key="3">
    <source>
        <dbReference type="EMBL" id="PMB75603.1"/>
    </source>
</evidence>
<accession>A0A2J6N315</accession>
<proteinExistence type="predicted"/>
<protein>
    <submittedName>
        <fullName evidence="3">Uncharacterized protein</fullName>
    </submittedName>
</protein>
<dbReference type="AlphaFoldDB" id="A0A2J6N315"/>
<gene>
    <name evidence="3" type="ORF">C0188_02475</name>
    <name evidence="1" type="ORF">ENO39_03485</name>
    <name evidence="2" type="ORF">IOK49_04720</name>
</gene>
<evidence type="ECO:0000313" key="2">
    <source>
        <dbReference type="EMBL" id="MBE9391376.1"/>
    </source>
</evidence>
<sequence>MPYEVLFKNLDEANEKVKKLVKEPDLCLIKVNKENVKLKIRDKNKLYTLVFSKENVGVSSVEELKKVATDIATKISCKETKEL</sequence>
<dbReference type="EMBL" id="PNIM01000010">
    <property type="protein sequence ID" value="PMB75603.1"/>
    <property type="molecule type" value="Genomic_DNA"/>
</dbReference>
<organism evidence="3 4">
    <name type="scientific">Fervidicoccus fontis</name>
    <dbReference type="NCBI Taxonomy" id="683846"/>
    <lineage>
        <taxon>Archaea</taxon>
        <taxon>Thermoproteota</taxon>
        <taxon>Thermoprotei</taxon>
        <taxon>Fervidicoccales</taxon>
        <taxon>Fervidicoccaceae</taxon>
        <taxon>Fervidicoccus</taxon>
    </lineage>
</organism>
<comment type="caution">
    <text evidence="3">The sequence shown here is derived from an EMBL/GenBank/DDBJ whole genome shotgun (WGS) entry which is preliminary data.</text>
</comment>
<dbReference type="Proteomes" id="UP000652307">
    <property type="component" value="Unassembled WGS sequence"/>
</dbReference>
<evidence type="ECO:0000313" key="1">
    <source>
        <dbReference type="EMBL" id="HEW64100.1"/>
    </source>
</evidence>
<dbReference type="Proteomes" id="UP000237153">
    <property type="component" value="Unassembled WGS sequence"/>
</dbReference>
<dbReference type="GeneID" id="12450175"/>
<reference evidence="3 4" key="1">
    <citation type="submission" date="2018-01" db="EMBL/GenBank/DDBJ databases">
        <title>Metagenomic assembled genomes from two thermal pools in the Uzon Caldera, Kamchatka, Russia.</title>
        <authorList>
            <person name="Wilkins L."/>
            <person name="Ettinger C."/>
        </authorList>
    </citation>
    <scope>NUCLEOTIDE SEQUENCE [LARGE SCALE GENOMIC DNA]</scope>
    <source>
        <strain evidence="3">ZAV-06</strain>
    </source>
</reference>
<reference evidence="2" key="3">
    <citation type="submission" date="2020-10" db="EMBL/GenBank/DDBJ databases">
        <title>Fervidococcus fontis strain 3639Fd - the first crenarchaeon capable of growth on lipids.</title>
        <authorList>
            <person name="Kochetkova T.V."/>
            <person name="Elcheninov A.G."/>
            <person name="Toschakov S.V."/>
            <person name="Kublanov I.V."/>
        </authorList>
    </citation>
    <scope>NUCLEOTIDE SEQUENCE</scope>
    <source>
        <strain evidence="2">3639Fd</strain>
    </source>
</reference>
<dbReference type="RefSeq" id="WP_014558219.1">
    <property type="nucleotide sequence ID" value="NZ_DSFH01000048.1"/>
</dbReference>
<evidence type="ECO:0000313" key="4">
    <source>
        <dbReference type="Proteomes" id="UP000237153"/>
    </source>
</evidence>
<dbReference type="Proteomes" id="UP000886076">
    <property type="component" value="Unassembled WGS sequence"/>
</dbReference>
<dbReference type="EMBL" id="DSFH01000048">
    <property type="protein sequence ID" value="HEW64100.1"/>
    <property type="molecule type" value="Genomic_DNA"/>
</dbReference>
<name>A0A2J6N315_9CREN</name>